<dbReference type="Proteomes" id="UP000191154">
    <property type="component" value="Unassembled WGS sequence"/>
</dbReference>
<dbReference type="EMBL" id="LZYZ01000012">
    <property type="protein sequence ID" value="OOM05687.1"/>
    <property type="molecule type" value="Genomic_DNA"/>
</dbReference>
<dbReference type="RefSeq" id="WP_077867504.1">
    <property type="nucleotide sequence ID" value="NZ_LZYZ01000012.1"/>
</dbReference>
<organism evidence="1 2">
    <name type="scientific">Clostridium saccharobutylicum</name>
    <dbReference type="NCBI Taxonomy" id="169679"/>
    <lineage>
        <taxon>Bacteria</taxon>
        <taxon>Bacillati</taxon>
        <taxon>Bacillota</taxon>
        <taxon>Clostridia</taxon>
        <taxon>Eubacteriales</taxon>
        <taxon>Clostridiaceae</taxon>
        <taxon>Clostridium</taxon>
    </lineage>
</organism>
<gene>
    <name evidence="1" type="ORF">CLOSAC_45560</name>
</gene>
<dbReference type="AlphaFoldDB" id="A0A1S8MNI3"/>
<evidence type="ECO:0000313" key="2">
    <source>
        <dbReference type="Proteomes" id="UP000191154"/>
    </source>
</evidence>
<comment type="caution">
    <text evidence="1">The sequence shown here is derived from an EMBL/GenBank/DDBJ whole genome shotgun (WGS) entry which is preliminary data.</text>
</comment>
<sequence>MKTDSKYKKSFEVIIGGKEKEHGRKESVNSYRVGSRLIYNKTGYNLWGNWFVEEIKGKKIKIRQLALDNITKVYNASYLDKLISDGTIEVRGNIGEPKLIPDNCKKDILNLKIFSEKGIDKIEQLLSWGPEKCDWKVVCNEAYVDEDKFEEFMRILEKI</sequence>
<name>A0A1S8MNI3_CLOSA</name>
<protein>
    <submittedName>
        <fullName evidence="1">Uncharacterized protein</fullName>
    </submittedName>
</protein>
<reference evidence="1 2" key="1">
    <citation type="submission" date="2016-05" db="EMBL/GenBank/DDBJ databases">
        <title>Microbial solvent formation.</title>
        <authorList>
            <person name="Poehlein A."/>
            <person name="Montoya Solano J.D."/>
            <person name="Flitsch S."/>
            <person name="Krabben P."/>
            <person name="Duerre P."/>
            <person name="Daniel R."/>
        </authorList>
    </citation>
    <scope>NUCLEOTIDE SEQUENCE [LARGE SCALE GENOMIC DNA]</scope>
    <source>
        <strain evidence="1 2">L1-8</strain>
    </source>
</reference>
<accession>A0A1S8MNI3</accession>
<evidence type="ECO:0000313" key="1">
    <source>
        <dbReference type="EMBL" id="OOM05687.1"/>
    </source>
</evidence>
<proteinExistence type="predicted"/>